<keyword evidence="3" id="KW-1185">Reference proteome</keyword>
<evidence type="ECO:0000256" key="1">
    <source>
        <dbReference type="SAM" id="SignalP"/>
    </source>
</evidence>
<organism evidence="2 3">
    <name type="scientific">Reticulomyxa filosa</name>
    <dbReference type="NCBI Taxonomy" id="46433"/>
    <lineage>
        <taxon>Eukaryota</taxon>
        <taxon>Sar</taxon>
        <taxon>Rhizaria</taxon>
        <taxon>Retaria</taxon>
        <taxon>Foraminifera</taxon>
        <taxon>Monothalamids</taxon>
        <taxon>Reticulomyxidae</taxon>
        <taxon>Reticulomyxa</taxon>
    </lineage>
</organism>
<sequence>MTINTHSNLLTRLLSFLWRVILSGKKILSEVEVIHVVCNEVSNLINNDNADNNIQKYQSEDILDLQFWKQFSTQVIFTLEKIFILFNYINFESSNEDKKGNRIKLLGQIKKIKNLSQIM</sequence>
<evidence type="ECO:0000313" key="3">
    <source>
        <dbReference type="Proteomes" id="UP000023152"/>
    </source>
</evidence>
<feature type="chain" id="PRO_5004974663" evidence="1">
    <location>
        <begin position="25"/>
        <end position="119"/>
    </location>
</feature>
<accession>X6LDA8</accession>
<dbReference type="Proteomes" id="UP000023152">
    <property type="component" value="Unassembled WGS sequence"/>
</dbReference>
<evidence type="ECO:0000313" key="2">
    <source>
        <dbReference type="EMBL" id="ETN98734.1"/>
    </source>
</evidence>
<protein>
    <submittedName>
        <fullName evidence="2">Uncharacterized protein</fullName>
    </submittedName>
</protein>
<reference evidence="2 3" key="1">
    <citation type="journal article" date="2013" name="Curr. Biol.">
        <title>The Genome of the Foraminiferan Reticulomyxa filosa.</title>
        <authorList>
            <person name="Glockner G."/>
            <person name="Hulsmann N."/>
            <person name="Schleicher M."/>
            <person name="Noegel A.A."/>
            <person name="Eichinger L."/>
            <person name="Gallinger C."/>
            <person name="Pawlowski J."/>
            <person name="Sierra R."/>
            <person name="Euteneuer U."/>
            <person name="Pillet L."/>
            <person name="Moustafa A."/>
            <person name="Platzer M."/>
            <person name="Groth M."/>
            <person name="Szafranski K."/>
            <person name="Schliwa M."/>
        </authorList>
    </citation>
    <scope>NUCLEOTIDE SEQUENCE [LARGE SCALE GENOMIC DNA]</scope>
</reference>
<gene>
    <name evidence="2" type="ORF">RFI_38754</name>
</gene>
<comment type="caution">
    <text evidence="2">The sequence shown here is derived from an EMBL/GenBank/DDBJ whole genome shotgun (WGS) entry which is preliminary data.</text>
</comment>
<feature type="signal peptide" evidence="1">
    <location>
        <begin position="1"/>
        <end position="24"/>
    </location>
</feature>
<dbReference type="EMBL" id="ASPP01045911">
    <property type="protein sequence ID" value="ETN98734.1"/>
    <property type="molecule type" value="Genomic_DNA"/>
</dbReference>
<dbReference type="AlphaFoldDB" id="X6LDA8"/>
<keyword evidence="1" id="KW-0732">Signal</keyword>
<proteinExistence type="predicted"/>
<name>X6LDA8_RETFI</name>